<dbReference type="Proteomes" id="UP000823941">
    <property type="component" value="Chromosome 6"/>
</dbReference>
<feature type="transmembrane region" description="Helical" evidence="11">
    <location>
        <begin position="234"/>
        <end position="251"/>
    </location>
</feature>
<feature type="transmembrane region" description="Helical" evidence="11">
    <location>
        <begin position="380"/>
        <end position="399"/>
    </location>
</feature>
<evidence type="ECO:0000256" key="8">
    <source>
        <dbReference type="ARBA" id="ARBA00023136"/>
    </source>
</evidence>
<feature type="region of interest" description="Disordered" evidence="10">
    <location>
        <begin position="138"/>
        <end position="163"/>
    </location>
</feature>
<evidence type="ECO:0000256" key="6">
    <source>
        <dbReference type="ARBA" id="ARBA00022833"/>
    </source>
</evidence>
<evidence type="ECO:0000259" key="13">
    <source>
        <dbReference type="PROSITE" id="PS50089"/>
    </source>
</evidence>
<gene>
    <name evidence="14" type="ORF">JYU34_004188</name>
</gene>
<keyword evidence="6" id="KW-0862">Zinc</keyword>
<protein>
    <recommendedName>
        <fullName evidence="13">RING-type domain-containing protein</fullName>
    </recommendedName>
</protein>
<feature type="compositionally biased region" description="Polar residues" evidence="10">
    <location>
        <begin position="152"/>
        <end position="163"/>
    </location>
</feature>
<dbReference type="InterPro" id="IPR017907">
    <property type="entry name" value="Znf_RING_CS"/>
</dbReference>
<evidence type="ECO:0000256" key="4">
    <source>
        <dbReference type="ARBA" id="ARBA00022771"/>
    </source>
</evidence>
<evidence type="ECO:0000256" key="1">
    <source>
        <dbReference type="ARBA" id="ARBA00004141"/>
    </source>
</evidence>
<evidence type="ECO:0000256" key="7">
    <source>
        <dbReference type="ARBA" id="ARBA00022989"/>
    </source>
</evidence>
<feature type="transmembrane region" description="Helical" evidence="11">
    <location>
        <begin position="346"/>
        <end position="368"/>
    </location>
</feature>
<keyword evidence="15" id="KW-1185">Reference proteome</keyword>
<keyword evidence="12" id="KW-0732">Signal</keyword>
<keyword evidence="5" id="KW-0833">Ubl conjugation pathway</keyword>
<keyword evidence="8 11" id="KW-0472">Membrane</keyword>
<dbReference type="PROSITE" id="PS50089">
    <property type="entry name" value="ZF_RING_2"/>
    <property type="match status" value="1"/>
</dbReference>
<dbReference type="Gene3D" id="3.30.40.10">
    <property type="entry name" value="Zinc/RING finger domain, C3HC4 (zinc finger)"/>
    <property type="match status" value="1"/>
</dbReference>
<accession>A0ABQ7QXB8</accession>
<dbReference type="InterPro" id="IPR044235">
    <property type="entry name" value="RNFT1/2"/>
</dbReference>
<feature type="signal peptide" evidence="12">
    <location>
        <begin position="1"/>
        <end position="23"/>
    </location>
</feature>
<evidence type="ECO:0000256" key="11">
    <source>
        <dbReference type="SAM" id="Phobius"/>
    </source>
</evidence>
<organism evidence="14 15">
    <name type="scientific">Plutella xylostella</name>
    <name type="common">Diamondback moth</name>
    <name type="synonym">Plutella maculipennis</name>
    <dbReference type="NCBI Taxonomy" id="51655"/>
    <lineage>
        <taxon>Eukaryota</taxon>
        <taxon>Metazoa</taxon>
        <taxon>Ecdysozoa</taxon>
        <taxon>Arthropoda</taxon>
        <taxon>Hexapoda</taxon>
        <taxon>Insecta</taxon>
        <taxon>Pterygota</taxon>
        <taxon>Neoptera</taxon>
        <taxon>Endopterygota</taxon>
        <taxon>Lepidoptera</taxon>
        <taxon>Glossata</taxon>
        <taxon>Ditrysia</taxon>
        <taxon>Yponomeutoidea</taxon>
        <taxon>Plutellidae</taxon>
        <taxon>Plutella</taxon>
    </lineage>
</organism>
<dbReference type="EMBL" id="JAHIBW010000006">
    <property type="protein sequence ID" value="KAG7309695.1"/>
    <property type="molecule type" value="Genomic_DNA"/>
</dbReference>
<feature type="compositionally biased region" description="Low complexity" evidence="10">
    <location>
        <begin position="176"/>
        <end position="186"/>
    </location>
</feature>
<dbReference type="CDD" id="cd16532">
    <property type="entry name" value="RING-HC_RNFT1-like"/>
    <property type="match status" value="1"/>
</dbReference>
<feature type="chain" id="PRO_5045985288" description="RING-type domain-containing protein" evidence="12">
    <location>
        <begin position="24"/>
        <end position="492"/>
    </location>
</feature>
<evidence type="ECO:0000313" key="15">
    <source>
        <dbReference type="Proteomes" id="UP000823941"/>
    </source>
</evidence>
<feature type="region of interest" description="Disordered" evidence="10">
    <location>
        <begin position="176"/>
        <end position="199"/>
    </location>
</feature>
<dbReference type="InterPro" id="IPR013083">
    <property type="entry name" value="Znf_RING/FYVE/PHD"/>
</dbReference>
<evidence type="ECO:0000313" key="14">
    <source>
        <dbReference type="EMBL" id="KAG7309695.1"/>
    </source>
</evidence>
<dbReference type="InterPro" id="IPR001841">
    <property type="entry name" value="Znf_RING"/>
</dbReference>
<dbReference type="PROSITE" id="PS00518">
    <property type="entry name" value="ZF_RING_1"/>
    <property type="match status" value="1"/>
</dbReference>
<dbReference type="PANTHER" id="PTHR15860:SF0">
    <property type="entry name" value="LP20373P"/>
    <property type="match status" value="1"/>
</dbReference>
<comment type="caution">
    <text evidence="14">The sequence shown here is derived from an EMBL/GenBank/DDBJ whole genome shotgun (WGS) entry which is preliminary data.</text>
</comment>
<name>A0ABQ7QXB8_PLUXY</name>
<sequence>MLKFVVYSVFQLWLVTRGDSAMAQSSQVTLDIDSDGAEESASNTRTNLLRVEPGARPAPPARGHLGLGDRLNSVFREIRPLVEHARMGNNSRLSLPTWLPRNVPAPLANTEAGVQRPQSSIAHVNLGPGATTFIVTDRGGGASPVRPPAPQGLTTSASNDSNLSDMAAEHPEINISVNPANNNNIHDNADNESQSDDGNQQVVDLRSTLNLLIKYAPFYFILFIKFMYDMREGLFTFLVLFCTFSHSNSLVRRENGKQMSRSLKALIFELFFTVGCIGSVHYLFGHGKLLPNLVMFPYYKESIDIWELLWLVVLTDLIVKIITVDIKILVTVLPTVVLPFQKRGKVYLFVEAVSQLYRSLLTIQPWVFYLMNSYDGSERMVGMFLTSVYVIAKVIELLVRLRLFKNATWTLLQSVNLGTKPTGEQLLSAGDSCPICHDDYATPVRLGCGHIFCELCIAAWLDREHTCPLCRAKVADEPTWRDGSTTYDFQLY</sequence>
<proteinExistence type="predicted"/>
<keyword evidence="3" id="KW-0479">Metal-binding</keyword>
<reference evidence="14 15" key="1">
    <citation type="submission" date="2021-06" db="EMBL/GenBank/DDBJ databases">
        <title>A haploid diamondback moth (Plutella xylostella L.) genome assembly resolves 31 chromosomes and identifies a diamide resistance mutation.</title>
        <authorList>
            <person name="Ward C.M."/>
            <person name="Perry K.D."/>
            <person name="Baker G."/>
            <person name="Powis K."/>
            <person name="Heckel D.G."/>
            <person name="Baxter S.W."/>
        </authorList>
    </citation>
    <scope>NUCLEOTIDE SEQUENCE [LARGE SCALE GENOMIC DNA]</scope>
    <source>
        <strain evidence="14 15">LV</strain>
        <tissue evidence="14">Single pupa</tissue>
    </source>
</reference>
<keyword evidence="4 9" id="KW-0863">Zinc-finger</keyword>
<dbReference type="SUPFAM" id="SSF57850">
    <property type="entry name" value="RING/U-box"/>
    <property type="match status" value="1"/>
</dbReference>
<dbReference type="SMART" id="SM00184">
    <property type="entry name" value="RING"/>
    <property type="match status" value="1"/>
</dbReference>
<evidence type="ECO:0000256" key="5">
    <source>
        <dbReference type="ARBA" id="ARBA00022786"/>
    </source>
</evidence>
<dbReference type="PANTHER" id="PTHR15860">
    <property type="entry name" value="UNCHARACTERIZED RING FINGER-CONTAINING PROTEIN"/>
    <property type="match status" value="1"/>
</dbReference>
<keyword evidence="7 11" id="KW-1133">Transmembrane helix</keyword>
<evidence type="ECO:0000256" key="3">
    <source>
        <dbReference type="ARBA" id="ARBA00022723"/>
    </source>
</evidence>
<evidence type="ECO:0000256" key="12">
    <source>
        <dbReference type="SAM" id="SignalP"/>
    </source>
</evidence>
<feature type="domain" description="RING-type" evidence="13">
    <location>
        <begin position="433"/>
        <end position="471"/>
    </location>
</feature>
<dbReference type="Pfam" id="PF13639">
    <property type="entry name" value="zf-RING_2"/>
    <property type="match status" value="1"/>
</dbReference>
<feature type="transmembrane region" description="Helical" evidence="11">
    <location>
        <begin position="263"/>
        <end position="285"/>
    </location>
</feature>
<comment type="subcellular location">
    <subcellularLocation>
        <location evidence="1">Membrane</location>
        <topology evidence="1">Multi-pass membrane protein</topology>
    </subcellularLocation>
</comment>
<evidence type="ECO:0000256" key="2">
    <source>
        <dbReference type="ARBA" id="ARBA00022692"/>
    </source>
</evidence>
<evidence type="ECO:0000256" key="10">
    <source>
        <dbReference type="SAM" id="MobiDB-lite"/>
    </source>
</evidence>
<keyword evidence="2 11" id="KW-0812">Transmembrane</keyword>
<evidence type="ECO:0000256" key="9">
    <source>
        <dbReference type="PROSITE-ProRule" id="PRU00175"/>
    </source>
</evidence>